<evidence type="ECO:0000313" key="2">
    <source>
        <dbReference type="Proteomes" id="UP000032180"/>
    </source>
</evidence>
<organism evidence="1 2">
    <name type="scientific">Leersia perrieri</name>
    <dbReference type="NCBI Taxonomy" id="77586"/>
    <lineage>
        <taxon>Eukaryota</taxon>
        <taxon>Viridiplantae</taxon>
        <taxon>Streptophyta</taxon>
        <taxon>Embryophyta</taxon>
        <taxon>Tracheophyta</taxon>
        <taxon>Spermatophyta</taxon>
        <taxon>Magnoliopsida</taxon>
        <taxon>Liliopsida</taxon>
        <taxon>Poales</taxon>
        <taxon>Poaceae</taxon>
        <taxon>BOP clade</taxon>
        <taxon>Oryzoideae</taxon>
        <taxon>Oryzeae</taxon>
        <taxon>Oryzinae</taxon>
        <taxon>Leersia</taxon>
    </lineage>
</organism>
<evidence type="ECO:0000313" key="1">
    <source>
        <dbReference type="EnsemblPlants" id="LPERR04G04710.1"/>
    </source>
</evidence>
<name>A0A0D9W3C7_9ORYZ</name>
<sequence length="135" mass="14697">LVQISSVSPLRIRSPFFPDPDVEFEPSSYTCYPSPIPISPNRVASLRLRAYTSESLSDHQIIVIISGSRARIEDPEAATKFGVVQLPQAPLRGKGSLVVVVRGERCRCFVPGLVLDLVAGSNGGSVRPRSEQRSH</sequence>
<proteinExistence type="predicted"/>
<dbReference type="HOGENOM" id="CLU_1891116_0_0_1"/>
<dbReference type="Proteomes" id="UP000032180">
    <property type="component" value="Chromosome 4"/>
</dbReference>
<reference evidence="2" key="2">
    <citation type="submission" date="2013-12" db="EMBL/GenBank/DDBJ databases">
        <authorList>
            <person name="Yu Y."/>
            <person name="Lee S."/>
            <person name="de Baynast K."/>
            <person name="Wissotski M."/>
            <person name="Liu L."/>
            <person name="Talag J."/>
            <person name="Goicoechea J."/>
            <person name="Angelova A."/>
            <person name="Jetty R."/>
            <person name="Kudrna D."/>
            <person name="Golser W."/>
            <person name="Rivera L."/>
            <person name="Zhang J."/>
            <person name="Wing R."/>
        </authorList>
    </citation>
    <scope>NUCLEOTIDE SEQUENCE</scope>
</reference>
<accession>A0A0D9W3C7</accession>
<dbReference type="AlphaFoldDB" id="A0A0D9W3C7"/>
<dbReference type="Gramene" id="LPERR04G04710.1">
    <property type="protein sequence ID" value="LPERR04G04710.1"/>
    <property type="gene ID" value="LPERR04G04710"/>
</dbReference>
<keyword evidence="2" id="KW-1185">Reference proteome</keyword>
<reference evidence="1" key="3">
    <citation type="submission" date="2015-04" db="UniProtKB">
        <authorList>
            <consortium name="EnsemblPlants"/>
        </authorList>
    </citation>
    <scope>IDENTIFICATION</scope>
</reference>
<dbReference type="EnsemblPlants" id="LPERR04G04710.1">
    <property type="protein sequence ID" value="LPERR04G04710.1"/>
    <property type="gene ID" value="LPERR04G04710"/>
</dbReference>
<reference evidence="1 2" key="1">
    <citation type="submission" date="2012-08" db="EMBL/GenBank/DDBJ databases">
        <title>Oryza genome evolution.</title>
        <authorList>
            <person name="Wing R.A."/>
        </authorList>
    </citation>
    <scope>NUCLEOTIDE SEQUENCE</scope>
</reference>
<protein>
    <submittedName>
        <fullName evidence="1">Uncharacterized protein</fullName>
    </submittedName>
</protein>